<protein>
    <recommendedName>
        <fullName evidence="3">Tox-MPTase2 domain-containing protein</fullName>
    </recommendedName>
</protein>
<feature type="region of interest" description="Disordered" evidence="1">
    <location>
        <begin position="85"/>
        <end position="125"/>
    </location>
</feature>
<keyword evidence="5" id="KW-1185">Reference proteome</keyword>
<comment type="caution">
    <text evidence="4">The sequence shown here is derived from an EMBL/GenBank/DDBJ whole genome shotgun (WGS) entry which is preliminary data.</text>
</comment>
<dbReference type="Pfam" id="PF15638">
    <property type="entry name" value="Tox-MPTase2"/>
    <property type="match status" value="1"/>
</dbReference>
<evidence type="ECO:0000259" key="3">
    <source>
        <dbReference type="Pfam" id="PF15638"/>
    </source>
</evidence>
<feature type="signal peptide" evidence="2">
    <location>
        <begin position="1"/>
        <end position="23"/>
    </location>
</feature>
<evidence type="ECO:0000256" key="1">
    <source>
        <dbReference type="SAM" id="MobiDB-lite"/>
    </source>
</evidence>
<organism evidence="4 5">
    <name type="scientific">Flavobacterium hydrophilum</name>
    <dbReference type="NCBI Taxonomy" id="2211445"/>
    <lineage>
        <taxon>Bacteria</taxon>
        <taxon>Pseudomonadati</taxon>
        <taxon>Bacteroidota</taxon>
        <taxon>Flavobacteriia</taxon>
        <taxon>Flavobacteriales</taxon>
        <taxon>Flavobacteriaceae</taxon>
        <taxon>Flavobacterium</taxon>
    </lineage>
</organism>
<sequence length="426" mass="47258">MRKKYYILAFTFLSLLIGQNSFAQITDGDHDNNSGLGEDGYYNGSGETWEDENGRLWAQDSDGRIYADINEDGILDRDEVIYYEGSDSTETGSSGSDTNNGSGGSFSGWGGGTSGGSSTGDNDGNNDVASNDNYYYSIDSSGNIVRWNFVPTPYIAGPYPEDWTTSEVDLNSYNPYDNTIEINSPSGVDLLTYENKPYGKIDSDGNVTILARDGTYKSPSKLNPQDDKDRANLSKFAVYLARKLDGANKAIKITTAKYTELASETAAYTRTPPGTHIYLNSNGGFNKYLDNVNDFKSILKHEIFHVDDNNYKKEHPNFVPKHFLETHADVYIKAAKDPSYKDTSLGFRIENAGSFANYLLNMDKSVVPGYTRDLIAKKIDEFNKNDTDVKVKIYDLYQQRGGLKLVIGWGSKGETTDLIEMTLLDN</sequence>
<dbReference type="RefSeq" id="WP_110346533.1">
    <property type="nucleotide sequence ID" value="NZ_QJHL01000002.1"/>
</dbReference>
<keyword evidence="2" id="KW-0732">Signal</keyword>
<dbReference type="InterPro" id="IPR028914">
    <property type="entry name" value="Tox-MPTase2_dom"/>
</dbReference>
<evidence type="ECO:0000313" key="5">
    <source>
        <dbReference type="Proteomes" id="UP000247681"/>
    </source>
</evidence>
<accession>A0A2V4C241</accession>
<proteinExistence type="predicted"/>
<evidence type="ECO:0000256" key="2">
    <source>
        <dbReference type="SAM" id="SignalP"/>
    </source>
</evidence>
<feature type="compositionally biased region" description="Low complexity" evidence="1">
    <location>
        <begin position="85"/>
        <end position="100"/>
    </location>
</feature>
<feature type="compositionally biased region" description="Gly residues" evidence="1">
    <location>
        <begin position="101"/>
        <end position="118"/>
    </location>
</feature>
<name>A0A2V4C241_9FLAO</name>
<reference evidence="4 5" key="1">
    <citation type="submission" date="2018-05" db="EMBL/GenBank/DDBJ databases">
        <title>Flavobacterium sp. strain IMCC34758, incomplete genome.</title>
        <authorList>
            <person name="Joung Y."/>
        </authorList>
    </citation>
    <scope>NUCLEOTIDE SEQUENCE [LARGE SCALE GENOMIC DNA]</scope>
    <source>
        <strain evidence="4 5">IMCC34758</strain>
    </source>
</reference>
<gene>
    <name evidence="4" type="ORF">DMB68_09895</name>
</gene>
<feature type="domain" description="Tox-MPTase2" evidence="3">
    <location>
        <begin position="203"/>
        <end position="386"/>
    </location>
</feature>
<evidence type="ECO:0000313" key="4">
    <source>
        <dbReference type="EMBL" id="PXY45017.1"/>
    </source>
</evidence>
<dbReference type="EMBL" id="QJHL01000002">
    <property type="protein sequence ID" value="PXY45017.1"/>
    <property type="molecule type" value="Genomic_DNA"/>
</dbReference>
<dbReference type="OrthoDB" id="1377038at2"/>
<dbReference type="AlphaFoldDB" id="A0A2V4C241"/>
<feature type="chain" id="PRO_5016177783" description="Tox-MPTase2 domain-containing protein" evidence="2">
    <location>
        <begin position="24"/>
        <end position="426"/>
    </location>
</feature>
<dbReference type="Proteomes" id="UP000247681">
    <property type="component" value="Unassembled WGS sequence"/>
</dbReference>